<keyword evidence="6 12" id="KW-0479">Metal-binding</keyword>
<comment type="catalytic activity">
    <reaction evidence="12">
        <text>ssDNA + n NTP = ssDNA/pppN(pN)n-1 hybrid + (n-1) diphosphate.</text>
        <dbReference type="EC" id="2.7.7.101"/>
    </reaction>
</comment>
<dbReference type="PANTHER" id="PTHR30313">
    <property type="entry name" value="DNA PRIMASE"/>
    <property type="match status" value="1"/>
</dbReference>
<evidence type="ECO:0000256" key="4">
    <source>
        <dbReference type="ARBA" id="ARBA00022695"/>
    </source>
</evidence>
<keyword evidence="10 12" id="KW-0238">DNA-binding</keyword>
<dbReference type="InterPro" id="IPR006295">
    <property type="entry name" value="DNA_primase_DnaG"/>
</dbReference>
<feature type="domain" description="Toprim" evidence="15">
    <location>
        <begin position="259"/>
        <end position="340"/>
    </location>
</feature>
<evidence type="ECO:0000256" key="11">
    <source>
        <dbReference type="ARBA" id="ARBA00023163"/>
    </source>
</evidence>
<dbReference type="InterPro" id="IPR036977">
    <property type="entry name" value="DNA_primase_Znf_CHC2"/>
</dbReference>
<keyword evidence="2 12" id="KW-0639">Primosome</keyword>
<dbReference type="EMBL" id="CP000698">
    <property type="protein sequence ID" value="ABQ28192.1"/>
    <property type="molecule type" value="Genomic_DNA"/>
</dbReference>
<evidence type="ECO:0000256" key="12">
    <source>
        <dbReference type="HAMAP-Rule" id="MF_00974"/>
    </source>
</evidence>
<dbReference type="FunFam" id="3.40.1360.10:FF:000002">
    <property type="entry name" value="DNA primase"/>
    <property type="match status" value="1"/>
</dbReference>
<evidence type="ECO:0000256" key="5">
    <source>
        <dbReference type="ARBA" id="ARBA00022705"/>
    </source>
</evidence>
<evidence type="ECO:0000256" key="1">
    <source>
        <dbReference type="ARBA" id="ARBA00022478"/>
    </source>
</evidence>
<dbReference type="GO" id="GO:0003677">
    <property type="term" value="F:DNA binding"/>
    <property type="evidence" value="ECO:0007669"/>
    <property type="project" value="UniProtKB-KW"/>
</dbReference>
<evidence type="ECO:0000256" key="3">
    <source>
        <dbReference type="ARBA" id="ARBA00022679"/>
    </source>
</evidence>
<dbReference type="KEGG" id="gur:Gura_4048"/>
<dbReference type="EC" id="2.7.7.101" evidence="12"/>
<dbReference type="SUPFAM" id="SSF57783">
    <property type="entry name" value="Zinc beta-ribbon"/>
    <property type="match status" value="1"/>
</dbReference>
<dbReference type="InterPro" id="IPR037068">
    <property type="entry name" value="DNA_primase_core_N_sf"/>
</dbReference>
<dbReference type="PROSITE" id="PS50880">
    <property type="entry name" value="TOPRIM"/>
    <property type="match status" value="1"/>
</dbReference>
<gene>
    <name evidence="12" type="primary">dnaG</name>
    <name evidence="16" type="ordered locus">Gura_4048</name>
</gene>
<comment type="function">
    <text evidence="12 13">RNA polymerase that catalyzes the synthesis of short RNA molecules used as primers for DNA polymerase during DNA replication.</text>
</comment>
<feature type="zinc finger region" description="CHC2-type" evidence="12 14">
    <location>
        <begin position="39"/>
        <end position="63"/>
    </location>
</feature>
<dbReference type="FunFam" id="3.90.580.10:FF:000001">
    <property type="entry name" value="DNA primase"/>
    <property type="match status" value="1"/>
</dbReference>
<evidence type="ECO:0000313" key="16">
    <source>
        <dbReference type="EMBL" id="ABQ28192.1"/>
    </source>
</evidence>
<dbReference type="GO" id="GO:0006269">
    <property type="term" value="P:DNA replication, synthesis of primer"/>
    <property type="evidence" value="ECO:0007669"/>
    <property type="project" value="UniProtKB-UniRule"/>
</dbReference>
<evidence type="ECO:0000256" key="2">
    <source>
        <dbReference type="ARBA" id="ARBA00022515"/>
    </source>
</evidence>
<dbReference type="Gene3D" id="3.40.1360.10">
    <property type="match status" value="1"/>
</dbReference>
<dbReference type="PANTHER" id="PTHR30313:SF2">
    <property type="entry name" value="DNA PRIMASE"/>
    <property type="match status" value="1"/>
</dbReference>
<dbReference type="InterPro" id="IPR050219">
    <property type="entry name" value="DnaG_primase"/>
</dbReference>
<protein>
    <recommendedName>
        <fullName evidence="12 13">DNA primase</fullName>
        <ecNumber evidence="12">2.7.7.101</ecNumber>
    </recommendedName>
</protein>
<dbReference type="InterPro" id="IPR019475">
    <property type="entry name" value="DNA_primase_DnaB-bd"/>
</dbReference>
<evidence type="ECO:0000256" key="6">
    <source>
        <dbReference type="ARBA" id="ARBA00022723"/>
    </source>
</evidence>
<evidence type="ECO:0000256" key="13">
    <source>
        <dbReference type="PIRNR" id="PIRNR002811"/>
    </source>
</evidence>
<accession>A5G8S4</accession>
<evidence type="ECO:0000256" key="10">
    <source>
        <dbReference type="ARBA" id="ARBA00023125"/>
    </source>
</evidence>
<keyword evidence="1 12" id="KW-0240">DNA-directed RNA polymerase</keyword>
<dbReference type="Gene3D" id="1.20.50.20">
    <property type="entry name" value="DnaG, RNA polymerase domain, helical bundle"/>
    <property type="match status" value="1"/>
</dbReference>
<dbReference type="InterPro" id="IPR013264">
    <property type="entry name" value="DNAG_N"/>
</dbReference>
<comment type="subunit">
    <text evidence="12">Monomer. Interacts with DnaB.</text>
</comment>
<sequence length="587" mass="66113">MSMIPDDKVSEVRERAAILDVISDYVSLRKSGANYQGLCPFHGEKTPSFNVNPGRGIFHCFGCGVGGNAITFIMKIEGLTFPEAVKFLAKRVGVIIEERPLTATEKRQTDERELFFRINEQAAKFYRRVLVQEPAGEAGRRYLERRGVDAATSEAYCIGFAPDKWDGLTRYLEQQRVPLPLAEKLGLVKLRDSGGYYDTFRNRLLFVIADMHGRPIGFGGRVLDDSLPKYINSPESPIYHKSEVLFGLNLAKQAMREQGTAIIVEGYFDHLALFQAGVRNVVATCGTAMTAGHVKLLQRYAGKVYTLFDGDNAGKKATLRSMELFLEEKYAAHVIELPAGDDPDSYLKKEGSEAFAGQVAKARPIFEFFLYDLMHQFDSRTVEGKVQIIELLTPRLMKIANPIERDLYLKEISRMLGVDLRQLQKKIGRSPISTADLASPPERKKRGIGPEEMLVSLMGKYPEVVKRVREYGAANLFGPDLLPVVETIMTQTDAGSEVDWGVIMEQVGSAEERSRLAALFMNDCHLEEIDANKAFDQCRMSRDRSTLKDKDVKELKRELAQLDSDSERYWEILKILDALRNKKSQLL</sequence>
<proteinExistence type="inferred from homology"/>
<dbReference type="InterPro" id="IPR002694">
    <property type="entry name" value="Znf_CHC2"/>
</dbReference>
<comment type="domain">
    <text evidence="12">Contains an N-terminal zinc-binding domain, a central core domain that contains the primase activity, and a C-terminal DnaB-binding domain.</text>
</comment>
<dbReference type="Pfam" id="PF01807">
    <property type="entry name" value="Zn_ribbon_DnaG"/>
    <property type="match status" value="1"/>
</dbReference>
<evidence type="ECO:0000256" key="8">
    <source>
        <dbReference type="ARBA" id="ARBA00022833"/>
    </source>
</evidence>
<evidence type="ECO:0000256" key="7">
    <source>
        <dbReference type="ARBA" id="ARBA00022771"/>
    </source>
</evidence>
<dbReference type="PIRSF" id="PIRSF002811">
    <property type="entry name" value="DnaG"/>
    <property type="match status" value="1"/>
</dbReference>
<dbReference type="InterPro" id="IPR034151">
    <property type="entry name" value="TOPRIM_DnaG_bac"/>
</dbReference>
<dbReference type="CDD" id="cd03364">
    <property type="entry name" value="TOPRIM_DnaG_primases"/>
    <property type="match status" value="1"/>
</dbReference>
<dbReference type="Gene3D" id="3.90.980.10">
    <property type="entry name" value="DNA primase, catalytic core, N-terminal domain"/>
    <property type="match status" value="1"/>
</dbReference>
<comment type="similarity">
    <text evidence="12 13">Belongs to the DnaG primase family.</text>
</comment>
<keyword evidence="7 12" id="KW-0863">Zinc-finger</keyword>
<dbReference type="NCBIfam" id="TIGR01391">
    <property type="entry name" value="dnaG"/>
    <property type="match status" value="1"/>
</dbReference>
<name>A5G8S4_GEOUR</name>
<reference evidence="16 17" key="1">
    <citation type="submission" date="2007-05" db="EMBL/GenBank/DDBJ databases">
        <title>Complete sequence of Geobacter uraniireducens Rf4.</title>
        <authorList>
            <consortium name="US DOE Joint Genome Institute"/>
            <person name="Copeland A."/>
            <person name="Lucas S."/>
            <person name="Lapidus A."/>
            <person name="Barry K."/>
            <person name="Detter J.C."/>
            <person name="Glavina del Rio T."/>
            <person name="Hammon N."/>
            <person name="Israni S."/>
            <person name="Dalin E."/>
            <person name="Tice H."/>
            <person name="Pitluck S."/>
            <person name="Chertkov O."/>
            <person name="Brettin T."/>
            <person name="Bruce D."/>
            <person name="Han C."/>
            <person name="Schmutz J."/>
            <person name="Larimer F."/>
            <person name="Land M."/>
            <person name="Hauser L."/>
            <person name="Kyrpides N."/>
            <person name="Mikhailova N."/>
            <person name="Shelobolina E."/>
            <person name="Aklujkar M."/>
            <person name="Lovley D."/>
            <person name="Richardson P."/>
        </authorList>
    </citation>
    <scope>NUCLEOTIDE SEQUENCE [LARGE SCALE GENOMIC DNA]</scope>
    <source>
        <strain evidence="16 17">Rf4</strain>
    </source>
</reference>
<evidence type="ECO:0000259" key="15">
    <source>
        <dbReference type="PROSITE" id="PS50880"/>
    </source>
</evidence>
<dbReference type="HAMAP" id="MF_00974">
    <property type="entry name" value="DNA_primase_DnaG"/>
    <property type="match status" value="1"/>
</dbReference>
<evidence type="ECO:0000313" key="17">
    <source>
        <dbReference type="Proteomes" id="UP000006695"/>
    </source>
</evidence>
<dbReference type="SUPFAM" id="SSF56731">
    <property type="entry name" value="DNA primase core"/>
    <property type="match status" value="1"/>
</dbReference>
<dbReference type="AlphaFoldDB" id="A5G8S4"/>
<dbReference type="Pfam" id="PF08275">
    <property type="entry name" value="DNAG_N"/>
    <property type="match status" value="1"/>
</dbReference>
<dbReference type="OrthoDB" id="9803773at2"/>
<dbReference type="GO" id="GO:1990077">
    <property type="term" value="C:primosome complex"/>
    <property type="evidence" value="ECO:0007669"/>
    <property type="project" value="UniProtKB-KW"/>
</dbReference>
<dbReference type="GO" id="GO:0000428">
    <property type="term" value="C:DNA-directed RNA polymerase complex"/>
    <property type="evidence" value="ECO:0007669"/>
    <property type="project" value="UniProtKB-KW"/>
</dbReference>
<organism evidence="16 17">
    <name type="scientific">Geotalea uraniireducens (strain Rf4)</name>
    <name type="common">Geobacter uraniireducens</name>
    <dbReference type="NCBI Taxonomy" id="351605"/>
    <lineage>
        <taxon>Bacteria</taxon>
        <taxon>Pseudomonadati</taxon>
        <taxon>Thermodesulfobacteriota</taxon>
        <taxon>Desulfuromonadia</taxon>
        <taxon>Geobacterales</taxon>
        <taxon>Geobacteraceae</taxon>
        <taxon>Geotalea</taxon>
    </lineage>
</organism>
<evidence type="ECO:0000256" key="14">
    <source>
        <dbReference type="PIRSR" id="PIRSR002811-1"/>
    </source>
</evidence>
<keyword evidence="9" id="KW-0460">Magnesium</keyword>
<dbReference type="InterPro" id="IPR006171">
    <property type="entry name" value="TOPRIM_dom"/>
</dbReference>
<keyword evidence="5 12" id="KW-0235">DNA replication</keyword>
<keyword evidence="17" id="KW-1185">Reference proteome</keyword>
<dbReference type="STRING" id="351605.Gura_4048"/>
<evidence type="ECO:0000256" key="9">
    <source>
        <dbReference type="ARBA" id="ARBA00022842"/>
    </source>
</evidence>
<dbReference type="Pfam" id="PF10410">
    <property type="entry name" value="DnaB_bind"/>
    <property type="match status" value="1"/>
</dbReference>
<dbReference type="Proteomes" id="UP000006695">
    <property type="component" value="Chromosome"/>
</dbReference>
<dbReference type="SMART" id="SM00493">
    <property type="entry name" value="TOPRIM"/>
    <property type="match status" value="1"/>
</dbReference>
<dbReference type="GO" id="GO:0003899">
    <property type="term" value="F:DNA-directed RNA polymerase activity"/>
    <property type="evidence" value="ECO:0007669"/>
    <property type="project" value="UniProtKB-UniRule"/>
</dbReference>
<dbReference type="GO" id="GO:0008270">
    <property type="term" value="F:zinc ion binding"/>
    <property type="evidence" value="ECO:0007669"/>
    <property type="project" value="UniProtKB-UniRule"/>
</dbReference>
<keyword evidence="11 12" id="KW-0804">Transcription</keyword>
<dbReference type="SMART" id="SM00400">
    <property type="entry name" value="ZnF_CHCC"/>
    <property type="match status" value="1"/>
</dbReference>
<dbReference type="InterPro" id="IPR030846">
    <property type="entry name" value="DnaG_bac"/>
</dbReference>
<dbReference type="RefSeq" id="WP_011940829.1">
    <property type="nucleotide sequence ID" value="NC_009483.1"/>
</dbReference>
<dbReference type="GO" id="GO:0005737">
    <property type="term" value="C:cytoplasm"/>
    <property type="evidence" value="ECO:0007669"/>
    <property type="project" value="TreeGrafter"/>
</dbReference>
<dbReference type="Gene3D" id="3.90.580.10">
    <property type="entry name" value="Zinc finger, CHC2-type domain"/>
    <property type="match status" value="1"/>
</dbReference>
<dbReference type="Pfam" id="PF13155">
    <property type="entry name" value="Toprim_2"/>
    <property type="match status" value="1"/>
</dbReference>
<keyword evidence="3 12" id="KW-0808">Transferase</keyword>
<dbReference type="HOGENOM" id="CLU_013501_3_1_7"/>
<keyword evidence="4 12" id="KW-0548">Nucleotidyltransferase</keyword>
<comment type="cofactor">
    <cofactor evidence="12 13 14">
        <name>Zn(2+)</name>
        <dbReference type="ChEBI" id="CHEBI:29105"/>
    </cofactor>
    <text evidence="12 13 14">Binds 1 zinc ion per monomer.</text>
</comment>
<keyword evidence="8 12" id="KW-0862">Zinc</keyword>